<protein>
    <recommendedName>
        <fullName evidence="11 13">Serine/threonine-protein kinase PknK</fullName>
        <ecNumber evidence="1 13">2.7.11.1</ecNumber>
    </recommendedName>
    <alternativeName>
        <fullName evidence="12 13">Protein kinase K</fullName>
    </alternativeName>
</protein>
<dbReference type="Proteomes" id="UP000300237">
    <property type="component" value="Chromosome"/>
</dbReference>
<evidence type="ECO:0000256" key="1">
    <source>
        <dbReference type="ARBA" id="ARBA00012513"/>
    </source>
</evidence>
<evidence type="ECO:0000259" key="16">
    <source>
        <dbReference type="PROSITE" id="PS50011"/>
    </source>
</evidence>
<keyword evidence="6 13" id="KW-0418">Kinase</keyword>
<evidence type="ECO:0000313" key="19">
    <source>
        <dbReference type="EMBL" id="OMH61024.1"/>
    </source>
</evidence>
<dbReference type="Proteomes" id="UP000671119">
    <property type="component" value="Unassembled WGS sequence"/>
</dbReference>
<dbReference type="SUPFAM" id="SSF52540">
    <property type="entry name" value="P-loop containing nucleoside triphosphate hydrolases"/>
    <property type="match status" value="1"/>
</dbReference>
<evidence type="ECO:0000256" key="9">
    <source>
        <dbReference type="ARBA" id="ARBA00047899"/>
    </source>
</evidence>
<evidence type="ECO:0000256" key="13">
    <source>
        <dbReference type="PIRNR" id="PIRNR000574"/>
    </source>
</evidence>
<dbReference type="CDD" id="cd14014">
    <property type="entry name" value="STKc_PknB_like"/>
    <property type="match status" value="1"/>
</dbReference>
<dbReference type="Gene3D" id="3.30.200.20">
    <property type="entry name" value="Phosphorylase Kinase, domain 1"/>
    <property type="match status" value="1"/>
</dbReference>
<evidence type="ECO:0000256" key="5">
    <source>
        <dbReference type="ARBA" id="ARBA00022741"/>
    </source>
</evidence>
<accession>A0A045I9R3</accession>
<dbReference type="InterPro" id="IPR011009">
    <property type="entry name" value="Kinase-like_dom_sf"/>
</dbReference>
<evidence type="ECO:0000313" key="26">
    <source>
        <dbReference type="Proteomes" id="UP000671119"/>
    </source>
</evidence>
<dbReference type="GO" id="GO:0046872">
    <property type="term" value="F:metal ion binding"/>
    <property type="evidence" value="ECO:0007669"/>
    <property type="project" value="UniProtKB-UniRule"/>
</dbReference>
<sequence>MTDVDPHATRRDLVPNIPAELLEAGFDNVEEIGRGGFGVVYRCVQPSLDRAVAVKVLSTDLDRDNLERFLREQRAMGRLSGHPHIVTVLQVGVLAGGRPFIVMPYHAKNSLETLIRRHGPLDWRETLSIGVKLAGALEAAHRVGTLHRDVKPGNILLTDYGEPQLTDFGIARIAGGFETATGVIAGSPAFTAPEVLEGASPTPASDVYSLGATLFCALTGHAAYERRSGERVIAQFLRITSQPIPDLRKQGLPADVAAAIERAMARHPADRPATAADVGEELRDVQRRNGVSVDEMPLPVELGVERRRSPEAHAAHRHTGGGTPTVPTPPTPATKYRPSVPTGSLVTRSRLTDILRAGGRRRLILIHAPSGFGKSTLAAQWREELSRDGAAVAWLTIDNDDNNEVWFLSHLLESIRRVRPTLAESLGHVLEEHGDDAGRYVLTSLIDEIHENDDRIAVVIDDWHRVSDSRTQAALGFLLDNGCHHLQLIVTSWSRAGLPVGRLRIGDELAEIDSAALRFDTDEAAALLNDAGGLRLPRADVQALTTSTDGWAAALRLAALSLRGGGDATQLLRGLSGASDVIHEFLSENVLDTLEPELREFLLVASVTERTCGGLASALAGITNGRAMLEEAEHRGLFLQRTEDDPNWFRFHQMFADFLHRRLERGGSHRVAELHRRASAWFAENGYLHEAVDHALAAGDPARAVDLVEQDETNLPEQSKMTTLLAIVQKLPTSMVVSRARLQLAIAWANILLQRPAPATGALNRFETALGRAELPEATQADLRAEADVLRAVAEVFADRVERVDDLLAEAMSRPDTLPPRVPGTAGNTAALAAICRFEFAEVYPLLDWAAPYQEMMGPFGTVYAQCLRGMAARNRLDIVAALQNFRTAFEVGTAVGAHSHAARLAGSLLAELLYETGDLAGAGRLMDESYLLGSEGGAVDYLAARYVIGARVKAAQGDHEGAADRLSTGGDTAVQLGLPRLAARINNERIRLGIALPAAVAADLLAPRTIPRDNGIATMTAELDEDSAVRLLSAGDSADRDQACQRAGALAAAIDGTRRPLAALQAQILHIETLAATGRESDARNELAPVATKCAELGLSRLLVDAGLA</sequence>
<reference evidence="21 25" key="6">
    <citation type="submission" date="2018-08" db="EMBL/GenBank/DDBJ databases">
        <authorList>
            <person name="Fokvardsen B D."/>
            <person name="Norman A."/>
        </authorList>
    </citation>
    <scope>NUCLEOTIDE SEQUENCE [LARGE SCALE GENOMIC DNA]</scope>
    <source>
        <strain evidence="21 25">DKC2</strain>
    </source>
</reference>
<dbReference type="Gene3D" id="1.10.510.10">
    <property type="entry name" value="Transferase(Phosphotransferase) domain 1"/>
    <property type="match status" value="1"/>
</dbReference>
<dbReference type="SMART" id="SM00220">
    <property type="entry name" value="S_TKc"/>
    <property type="match status" value="1"/>
</dbReference>
<dbReference type="SMR" id="A0A045I9R3"/>
<keyword evidence="8" id="KW-0460">Magnesium</keyword>
<dbReference type="Proteomes" id="UP000189452">
    <property type="component" value="Chromosome"/>
</dbReference>
<evidence type="ECO:0000256" key="8">
    <source>
        <dbReference type="ARBA" id="ARBA00022842"/>
    </source>
</evidence>
<reference evidence="20" key="5">
    <citation type="submission" date="2018-07" db="EMBL/GenBank/DDBJ databases">
        <authorList>
            <person name="Shah S."/>
            <person name="Brown T."/>
            <person name="Auld S."/>
            <person name="Bratton K."/>
            <person name="Narechania A."/>
            <person name="Mathema B."/>
            <person name="Gandhi N."/>
        </authorList>
    </citation>
    <scope>NUCLEOTIDE SEQUENCE</scope>
    <source>
        <strain evidence="20">32301_S10</strain>
    </source>
</reference>
<evidence type="ECO:0000256" key="14">
    <source>
        <dbReference type="PROSITE-ProRule" id="PRU10141"/>
    </source>
</evidence>
<keyword evidence="3 13" id="KW-0808">Transferase</keyword>
<feature type="domain" description="Protein kinase" evidence="16">
    <location>
        <begin position="26"/>
        <end position="283"/>
    </location>
</feature>
<dbReference type="InterPro" id="IPR000719">
    <property type="entry name" value="Prot_kinase_dom"/>
</dbReference>
<dbReference type="EMBL" id="LR027516">
    <property type="protein sequence ID" value="VCU51366.1"/>
    <property type="molecule type" value="Genomic_DNA"/>
</dbReference>
<dbReference type="PANTHER" id="PTHR43289:SF6">
    <property type="entry name" value="SERINE_THREONINE-PROTEIN KINASE NEKL-3"/>
    <property type="match status" value="1"/>
</dbReference>
<reference evidence="19 23" key="4">
    <citation type="submission" date="2017-02" db="EMBL/GenBank/DDBJ databases">
        <title>Protein polymorphisms may explain contrasting epidemiological fitness of two variants of a multidrug-resistant Mycobacterium tuberculosis strain.</title>
        <authorList>
            <person name="Bigi M.M."/>
            <person name="Lopez B."/>
            <person name="Blanco F.C."/>
            <person name="Sasiain M.C."/>
            <person name="De La Barrera S."/>
            <person name="Ritacco V."/>
            <person name="Bigi F."/>
            <person name="Soria M.A."/>
        </authorList>
    </citation>
    <scope>NUCLEOTIDE SEQUENCE [LARGE SCALE GENOMIC DNA]</scope>
    <source>
        <strain evidence="19 23">6548</strain>
    </source>
</reference>
<dbReference type="EC" id="2.7.11.1" evidence="1 13"/>
<dbReference type="Gene3D" id="3.40.50.300">
    <property type="entry name" value="P-loop containing nucleotide triphosphate hydrolases"/>
    <property type="match status" value="1"/>
</dbReference>
<evidence type="ECO:0000256" key="11">
    <source>
        <dbReference type="ARBA" id="ARBA00067716"/>
    </source>
</evidence>
<dbReference type="InterPro" id="IPR041664">
    <property type="entry name" value="AAA_16"/>
</dbReference>
<dbReference type="Proteomes" id="UP000050139">
    <property type="component" value="Unassembled WGS sequence"/>
</dbReference>
<dbReference type="Proteomes" id="UP000256381">
    <property type="component" value="Unassembled WGS sequence"/>
</dbReference>
<dbReference type="PROSITE" id="PS00107">
    <property type="entry name" value="PROTEIN_KINASE_ATP"/>
    <property type="match status" value="1"/>
</dbReference>
<evidence type="ECO:0000313" key="24">
    <source>
        <dbReference type="Proteomes" id="UP000256381"/>
    </source>
</evidence>
<reference evidence="20 24" key="3">
    <citation type="journal article" date="2017" name="N. Engl. J. Med.">
        <title>Transmission of Extensively Drug-Resistant Tuberculosis in South Africa.</title>
        <authorList>
            <person name="Shah N.S."/>
            <person name="Auld S.C."/>
            <person name="Brust J.C."/>
            <person name="Mathema B."/>
            <person name="Ismail N."/>
            <person name="Moodley P."/>
            <person name="Mlisana K."/>
            <person name="Allana S."/>
            <person name="Campbell A."/>
            <person name="Mthiyane T."/>
            <person name="Morris N."/>
            <person name="Mpangase P."/>
            <person name="van der Meulen H."/>
            <person name="Omar S.V."/>
            <person name="Brown T.S."/>
            <person name="Narechania A."/>
            <person name="Shaskina E."/>
            <person name="Kapwata T."/>
            <person name="Kreiswirth B."/>
            <person name="Gandhi N.R."/>
        </authorList>
    </citation>
    <scope>NUCLEOTIDE SEQUENCE [LARGE SCALE GENOMIC DNA]</scope>
    <source>
        <strain evidence="20 24">32301_S10</strain>
    </source>
</reference>
<name>A0A045I9R3_MYCTX</name>
<evidence type="ECO:0000313" key="18">
    <source>
        <dbReference type="EMBL" id="MBP0683692.1"/>
    </source>
</evidence>
<evidence type="ECO:0000313" key="25">
    <source>
        <dbReference type="Proteomes" id="UP000300237"/>
    </source>
</evidence>
<dbReference type="FunFam" id="3.40.50.300:FF:002867">
    <property type="entry name" value="Serine/threonine-protein kinase PknK"/>
    <property type="match status" value="1"/>
</dbReference>
<dbReference type="PROSITE" id="PS50011">
    <property type="entry name" value="PROTEIN_KINASE_DOM"/>
    <property type="match status" value="1"/>
</dbReference>
<keyword evidence="7 13" id="KW-0067">ATP-binding</keyword>
<evidence type="ECO:0000313" key="17">
    <source>
        <dbReference type="EMBL" id="CLW40161.1"/>
    </source>
</evidence>
<dbReference type="InterPro" id="IPR017441">
    <property type="entry name" value="Protein_kinase_ATP_BS"/>
</dbReference>
<dbReference type="InterPro" id="IPR016236">
    <property type="entry name" value="Ser/Thr_kinase_PknK_prd"/>
</dbReference>
<evidence type="ECO:0000256" key="2">
    <source>
        <dbReference type="ARBA" id="ARBA00022527"/>
    </source>
</evidence>
<comment type="catalytic activity">
    <reaction evidence="10 13">
        <text>L-seryl-[protein] + ATP = O-phospho-L-seryl-[protein] + ADP + H(+)</text>
        <dbReference type="Rhea" id="RHEA:17989"/>
        <dbReference type="Rhea" id="RHEA-COMP:9863"/>
        <dbReference type="Rhea" id="RHEA-COMP:11604"/>
        <dbReference type="ChEBI" id="CHEBI:15378"/>
        <dbReference type="ChEBI" id="CHEBI:29999"/>
        <dbReference type="ChEBI" id="CHEBI:30616"/>
        <dbReference type="ChEBI" id="CHEBI:83421"/>
        <dbReference type="ChEBI" id="CHEBI:456216"/>
        <dbReference type="EC" id="2.7.11.1"/>
    </reaction>
</comment>
<comment type="catalytic activity">
    <reaction evidence="9 13">
        <text>L-threonyl-[protein] + ATP = O-phospho-L-threonyl-[protein] + ADP + H(+)</text>
        <dbReference type="Rhea" id="RHEA:46608"/>
        <dbReference type="Rhea" id="RHEA-COMP:11060"/>
        <dbReference type="Rhea" id="RHEA-COMP:11605"/>
        <dbReference type="ChEBI" id="CHEBI:15378"/>
        <dbReference type="ChEBI" id="CHEBI:30013"/>
        <dbReference type="ChEBI" id="CHEBI:30616"/>
        <dbReference type="ChEBI" id="CHEBI:61977"/>
        <dbReference type="ChEBI" id="CHEBI:456216"/>
        <dbReference type="EC" id="2.7.11.1"/>
    </reaction>
</comment>
<dbReference type="GO" id="GO:0106310">
    <property type="term" value="F:protein serine kinase activity"/>
    <property type="evidence" value="ECO:0007669"/>
    <property type="project" value="UniProtKB-UniRule"/>
</dbReference>
<dbReference type="Pfam" id="PF25873">
    <property type="entry name" value="WHD_MalT"/>
    <property type="match status" value="1"/>
</dbReference>
<dbReference type="OMA" id="RIEIMAL"/>
<reference evidence="18 26" key="7">
    <citation type="submission" date="2021-03" db="EMBL/GenBank/DDBJ databases">
        <title>Whole Genome Sequencing of Mycobacterium tuberculosis clinical isolates from Arunachal Pradesh, India.</title>
        <authorList>
            <person name="Singh S."/>
            <person name="Mudliar S.R."/>
            <person name="Kulsum U."/>
            <person name="Rufai S.B."/>
            <person name="Singh P.K."/>
            <person name="Umpo M."/>
            <person name="Nyori M."/>
        </authorList>
    </citation>
    <scope>NUCLEOTIDE SEQUENCE [LARGE SCALE GENOMIC DNA]</scope>
    <source>
        <strain evidence="18 26">OMICS/BPL/0142/20/SP</strain>
    </source>
</reference>
<dbReference type="GO" id="GO:0005524">
    <property type="term" value="F:ATP binding"/>
    <property type="evidence" value="ECO:0007669"/>
    <property type="project" value="UniProtKB-UniRule"/>
</dbReference>
<keyword evidence="5 13" id="KW-0547">Nucleotide-binding</keyword>
<keyword evidence="4" id="KW-0479">Metal-binding</keyword>
<proteinExistence type="inferred from homology"/>
<evidence type="ECO:0000256" key="7">
    <source>
        <dbReference type="ARBA" id="ARBA00022840"/>
    </source>
</evidence>
<gene>
    <name evidence="19" type="primary">pknK</name>
    <name evidence="19" type="ORF">A4S10_03212</name>
    <name evidence="21" type="ORF">DKC2_3272</name>
    <name evidence="20" type="ORF">DSJ38_10145</name>
    <name evidence="17" type="ORF">ERS094118_02490</name>
    <name evidence="18" type="ORF">J8J21_11245</name>
</gene>
<dbReference type="Pfam" id="PF13191">
    <property type="entry name" value="AAA_16"/>
    <property type="match status" value="1"/>
</dbReference>
<organism evidence="19 23">
    <name type="scientific">Mycobacterium tuberculosis</name>
    <dbReference type="NCBI Taxonomy" id="1773"/>
    <lineage>
        <taxon>Bacteria</taxon>
        <taxon>Bacillati</taxon>
        <taxon>Actinomycetota</taxon>
        <taxon>Actinomycetes</taxon>
        <taxon>Mycobacteriales</taxon>
        <taxon>Mycobacteriaceae</taxon>
        <taxon>Mycobacterium</taxon>
        <taxon>Mycobacterium tuberculosis complex</taxon>
    </lineage>
</organism>
<feature type="region of interest" description="Disordered" evidence="15">
    <location>
        <begin position="308"/>
        <end position="343"/>
    </location>
</feature>
<dbReference type="InterPro" id="IPR027417">
    <property type="entry name" value="P-loop_NTPase"/>
</dbReference>
<dbReference type="RefSeq" id="WP_003899905.1">
    <property type="nucleotide sequence ID" value="NZ_AP017901.1"/>
</dbReference>
<reference evidence="19 23" key="2">
    <citation type="submission" date="2016-04" db="EMBL/GenBank/DDBJ databases">
        <authorList>
            <person name="Bigi M."/>
            <person name="Bigi F."/>
            <person name="Soria M.A."/>
        </authorList>
    </citation>
    <scope>NUCLEOTIDE SEQUENCE [LARGE SCALE GENOMIC DNA]</scope>
    <source>
        <strain evidence="19 23">6548</strain>
    </source>
</reference>
<evidence type="ECO:0000313" key="21">
    <source>
        <dbReference type="EMBL" id="VCU51366.1"/>
    </source>
</evidence>
<keyword evidence="2 13" id="KW-0723">Serine/threonine-protein kinase</keyword>
<evidence type="ECO:0000256" key="12">
    <source>
        <dbReference type="ARBA" id="ARBA00082283"/>
    </source>
</evidence>
<comment type="similarity">
    <text evidence="13">Belongs to the protein kinase superfamily.</text>
</comment>
<evidence type="ECO:0000256" key="3">
    <source>
        <dbReference type="ARBA" id="ARBA00022679"/>
    </source>
</evidence>
<dbReference type="GO" id="GO:0004674">
    <property type="term" value="F:protein serine/threonine kinase activity"/>
    <property type="evidence" value="ECO:0007669"/>
    <property type="project" value="UniProtKB-UniRule"/>
</dbReference>
<evidence type="ECO:0000256" key="15">
    <source>
        <dbReference type="SAM" id="MobiDB-lite"/>
    </source>
</evidence>
<feature type="binding site" evidence="14">
    <location>
        <position position="55"/>
    </location>
    <ligand>
        <name>ATP</name>
        <dbReference type="ChEBI" id="CHEBI:30616"/>
    </ligand>
</feature>
<evidence type="ECO:0000313" key="22">
    <source>
        <dbReference type="Proteomes" id="UP000050139"/>
    </source>
</evidence>
<dbReference type="EMBL" id="LWDQ01000001">
    <property type="protein sequence ID" value="OMH61024.1"/>
    <property type="molecule type" value="Genomic_DNA"/>
</dbReference>
<dbReference type="PIRSF" id="PIRSF000574">
    <property type="entry name" value="Ser/Thr_PK_PknK_prd"/>
    <property type="match status" value="1"/>
</dbReference>
<reference evidence="17 22" key="1">
    <citation type="submission" date="2015-03" db="EMBL/GenBank/DDBJ databases">
        <authorList>
            <consortium name="Pathogen Informatics"/>
            <person name="Murphy D."/>
        </authorList>
    </citation>
    <scope>NUCLEOTIDE SEQUENCE [LARGE SCALE GENOMIC DNA]</scope>
    <source>
        <strain evidence="17 22">0268S</strain>
    </source>
</reference>
<dbReference type="InterPro" id="IPR059106">
    <property type="entry name" value="WHD_MalT"/>
</dbReference>
<dbReference type="PANTHER" id="PTHR43289">
    <property type="entry name" value="MITOGEN-ACTIVATED PROTEIN KINASE KINASE KINASE 20-RELATED"/>
    <property type="match status" value="1"/>
</dbReference>
<dbReference type="EMBL" id="JAGIZI010000015">
    <property type="protein sequence ID" value="MBP0683692.1"/>
    <property type="molecule type" value="Genomic_DNA"/>
</dbReference>
<evidence type="ECO:0000256" key="10">
    <source>
        <dbReference type="ARBA" id="ARBA00048679"/>
    </source>
</evidence>
<evidence type="ECO:0000313" key="23">
    <source>
        <dbReference type="Proteomes" id="UP000189452"/>
    </source>
</evidence>
<dbReference type="EMBL" id="COPH01000018">
    <property type="protein sequence ID" value="CLW40161.1"/>
    <property type="molecule type" value="Genomic_DNA"/>
</dbReference>
<dbReference type="EMBL" id="QTBD01000142">
    <property type="protein sequence ID" value="REQ52553.1"/>
    <property type="molecule type" value="Genomic_DNA"/>
</dbReference>
<dbReference type="Pfam" id="PF00069">
    <property type="entry name" value="Pkinase"/>
    <property type="match status" value="1"/>
</dbReference>
<evidence type="ECO:0000313" key="20">
    <source>
        <dbReference type="EMBL" id="REQ52553.1"/>
    </source>
</evidence>
<dbReference type="SUPFAM" id="SSF56112">
    <property type="entry name" value="Protein kinase-like (PK-like)"/>
    <property type="match status" value="1"/>
</dbReference>
<evidence type="ECO:0000256" key="4">
    <source>
        <dbReference type="ARBA" id="ARBA00022723"/>
    </source>
</evidence>
<dbReference type="AlphaFoldDB" id="A0A045I9R3"/>
<evidence type="ECO:0000256" key="6">
    <source>
        <dbReference type="ARBA" id="ARBA00022777"/>
    </source>
</evidence>